<accession>A0A809RGN8</accession>
<dbReference type="GO" id="GO:0017057">
    <property type="term" value="F:6-phosphogluconolactonase activity"/>
    <property type="evidence" value="ECO:0007669"/>
    <property type="project" value="TreeGrafter"/>
</dbReference>
<dbReference type="InterPro" id="IPR050282">
    <property type="entry name" value="Cycloisomerase_2"/>
</dbReference>
<name>A0A809RGN8_9PROT</name>
<evidence type="ECO:0000313" key="3">
    <source>
        <dbReference type="EMBL" id="BBP00806.1"/>
    </source>
</evidence>
<sequence>MVCLAANGKSAYKYQRHQTDIPLSRHGEEWEESVNGVVSGVWRLSEAQGGSLEGDWQNPQSQRTLPIRLKKIVDADNSVPCETRAYKSGVSGDASAVSVPGTAVTVNAGNAKRPEYAYVVNIGDGTISAYSINSATGALTQVADSQLVAGASSITINPAGTFAYVATTKGDISIYRINPNTGALTQIEGSSVAVGKYPITVTVNPSGNIAYVTSNDSQTISQTILTYSINAKTGALTLIPGSPLMLKEGISSFTINPAGTFAYVATGNTISAYRINVTTGTLLTPVSGSQFMGDAVPGSLAINPAGTFVYVTNINEDSVSTYRINANTGVLTLVKGSPITAGKSPITVTVNPAGTFTYVANMGDNTISAYRITTTGTLTPIAGSPFYVSRQPQSVTISHAGTFLYIANTNNDSVSACRINAVTGTLTEVESSPFSAGYGPQSVTVVQP</sequence>
<dbReference type="PANTHER" id="PTHR30344">
    <property type="entry name" value="6-PHOSPHOGLUCONOLACTONASE-RELATED"/>
    <property type="match status" value="1"/>
</dbReference>
<reference evidence="4" key="1">
    <citation type="submission" date="2019-11" db="EMBL/GenBank/DDBJ databases">
        <title>Isolation and characterization of a novel species in the genus Sulfuriferula.</title>
        <authorList>
            <person name="Mochizuki J."/>
            <person name="Kojima H."/>
            <person name="Fukui M."/>
        </authorList>
    </citation>
    <scope>NUCLEOTIDE SEQUENCE [LARGE SCALE GENOMIC DNA]</scope>
    <source>
        <strain evidence="4">SGTM</strain>
    </source>
</reference>
<dbReference type="InterPro" id="IPR019405">
    <property type="entry name" value="Lactonase_7-beta_prop"/>
</dbReference>
<keyword evidence="2" id="KW-0119">Carbohydrate metabolism</keyword>
<dbReference type="Proteomes" id="UP000463939">
    <property type="component" value="Chromosome"/>
</dbReference>
<protein>
    <recommendedName>
        <fullName evidence="5">Beta-propeller fold lactonase family protein</fullName>
    </recommendedName>
</protein>
<dbReference type="AlphaFoldDB" id="A0A809RGN8"/>
<dbReference type="SUPFAM" id="SSF50974">
    <property type="entry name" value="Nitrous oxide reductase, N-terminal domain"/>
    <property type="match status" value="1"/>
</dbReference>
<evidence type="ECO:0000256" key="2">
    <source>
        <dbReference type="ARBA" id="ARBA00022526"/>
    </source>
</evidence>
<gene>
    <name evidence="3" type="ORF">SFSGTM_15140</name>
</gene>
<dbReference type="EMBL" id="AP021881">
    <property type="protein sequence ID" value="BBP00806.1"/>
    <property type="molecule type" value="Genomic_DNA"/>
</dbReference>
<dbReference type="GO" id="GO:0006006">
    <property type="term" value="P:glucose metabolic process"/>
    <property type="evidence" value="ECO:0007669"/>
    <property type="project" value="UniProtKB-KW"/>
</dbReference>
<dbReference type="Pfam" id="PF10282">
    <property type="entry name" value="Lactonase"/>
    <property type="match status" value="3"/>
</dbReference>
<dbReference type="KEGG" id="sniv:SFSGTM_15140"/>
<evidence type="ECO:0000256" key="1">
    <source>
        <dbReference type="ARBA" id="ARBA00005564"/>
    </source>
</evidence>
<keyword evidence="4" id="KW-1185">Reference proteome</keyword>
<organism evidence="3 4">
    <name type="scientific">Sulfuriferula nivalis</name>
    <dbReference type="NCBI Taxonomy" id="2675298"/>
    <lineage>
        <taxon>Bacteria</taxon>
        <taxon>Pseudomonadati</taxon>
        <taxon>Pseudomonadota</taxon>
        <taxon>Betaproteobacteria</taxon>
        <taxon>Nitrosomonadales</taxon>
        <taxon>Sulfuricellaceae</taxon>
        <taxon>Sulfuriferula</taxon>
    </lineage>
</organism>
<comment type="similarity">
    <text evidence="1">Belongs to the cycloisomerase 2 family.</text>
</comment>
<dbReference type="PANTHER" id="PTHR30344:SF1">
    <property type="entry name" value="6-PHOSPHOGLUCONOLACTONASE"/>
    <property type="match status" value="1"/>
</dbReference>
<dbReference type="InterPro" id="IPR011045">
    <property type="entry name" value="N2O_reductase_N"/>
</dbReference>
<keyword evidence="2" id="KW-0313">Glucose metabolism</keyword>
<evidence type="ECO:0008006" key="5">
    <source>
        <dbReference type="Google" id="ProtNLM"/>
    </source>
</evidence>
<dbReference type="Gene3D" id="2.130.10.10">
    <property type="entry name" value="YVTN repeat-like/Quinoprotein amine dehydrogenase"/>
    <property type="match status" value="3"/>
</dbReference>
<evidence type="ECO:0000313" key="4">
    <source>
        <dbReference type="Proteomes" id="UP000463939"/>
    </source>
</evidence>
<proteinExistence type="inferred from homology"/>
<dbReference type="InterPro" id="IPR015943">
    <property type="entry name" value="WD40/YVTN_repeat-like_dom_sf"/>
</dbReference>